<dbReference type="Gene3D" id="3.30.450.20">
    <property type="entry name" value="PAS domain"/>
    <property type="match status" value="1"/>
</dbReference>
<dbReference type="Pfam" id="PF00563">
    <property type="entry name" value="EAL"/>
    <property type="match status" value="1"/>
</dbReference>
<evidence type="ECO:0000256" key="3">
    <source>
        <dbReference type="SAM" id="Coils"/>
    </source>
</evidence>
<dbReference type="PANTHER" id="PTHR44757:SF2">
    <property type="entry name" value="BIOFILM ARCHITECTURE MAINTENANCE PROTEIN MBAA"/>
    <property type="match status" value="1"/>
</dbReference>
<evidence type="ECO:0000256" key="2">
    <source>
        <dbReference type="ARBA" id="ARBA00022636"/>
    </source>
</evidence>
<dbReference type="Gene3D" id="3.20.20.450">
    <property type="entry name" value="EAL domain"/>
    <property type="match status" value="1"/>
</dbReference>
<keyword evidence="2" id="KW-0973">c-di-GMP</keyword>
<dbReference type="SMART" id="SM00304">
    <property type="entry name" value="HAMP"/>
    <property type="match status" value="1"/>
</dbReference>
<dbReference type="PROSITE" id="PS50113">
    <property type="entry name" value="PAC"/>
    <property type="match status" value="1"/>
</dbReference>
<dbReference type="GO" id="GO:0007165">
    <property type="term" value="P:signal transduction"/>
    <property type="evidence" value="ECO:0007669"/>
    <property type="project" value="InterPro"/>
</dbReference>
<dbReference type="Pfam" id="PF00672">
    <property type="entry name" value="HAMP"/>
    <property type="match status" value="1"/>
</dbReference>
<dbReference type="InterPro" id="IPR052155">
    <property type="entry name" value="Biofilm_reg_signaling"/>
</dbReference>
<dbReference type="Proteomes" id="UP000070250">
    <property type="component" value="Chromosome"/>
</dbReference>
<feature type="domain" description="PAS" evidence="5">
    <location>
        <begin position="253"/>
        <end position="301"/>
    </location>
</feature>
<sequence length="816" mass="91645">MEHALRSHGLRTKLILMALAAGACITATLFLLEYIEYRVSSRDIGIHGERILLAAESRRLDQLADDIATAGAPLFEKALREDDLETVRRNAADLLENPATIAVRITGEDGGIVYEAQRIEPWTLSLAADEKRSFRRALGESTGSLEIIVGRPGLEASARTLREQLKDAERYTFQRWSRIIIGAGMLITLMLAILGWLLARRFERPINELIRSAERIGEGDYTQPHKVTSNDEIAALETALDRMRQNLRQTMITKNYLNTVLNSMNDAVLVTSTDGTVRRINDAAVRLFGYSEPEISGQPFVNLIAENERAAFSLETAVTETRESVIAARNGQTIPVSLSCAPLAAEDPQFQGMIFVVRNITDRKRAERRIRYLARYDALTKVPNRMQFQHMLQQAIARARRDERGILLLYLDMDRFKEINDTFGHAAGDRTLEVLSERLTRILPRETVIGRLAGDEFGLFVEGVSATDDERIQAANLSRMVLAEVCKAYYVDHQEVFLTASLGIAFCPKDAENVIDLIRNADAAMYHSKQAGGNSFAFYSPDMNAAAVERLMLKSKLRRALERDELMMFYQPKVDLRDGRIVGAEALLRWRLPGHGDIPPSQFIPLAEETNLILGIGEWVLNRVCADYRRWTERVPNPGRVSINLSLKQLRQASFITRCRSVFRRHEVSPTCFELEITETTLMADPKRTVKLLDELYAMGLHLSIDDFGTGYSSLSALQQFPIGTLKIDQSFVRDAAINSDDATIVRTIIDMGKALEFEVIAEGVENEEQFNFLRSRGCHYGQGRLFGDAMSSDEFLALLAMQHSGNAKISELFAS</sequence>
<dbReference type="OrthoDB" id="8553030at2"/>
<dbReference type="Gene3D" id="6.10.340.10">
    <property type="match status" value="1"/>
</dbReference>
<dbReference type="PANTHER" id="PTHR44757">
    <property type="entry name" value="DIGUANYLATE CYCLASE DGCP"/>
    <property type="match status" value="1"/>
</dbReference>
<evidence type="ECO:0000313" key="10">
    <source>
        <dbReference type="EMBL" id="AMN48189.1"/>
    </source>
</evidence>
<dbReference type="PROSITE" id="PS51257">
    <property type="entry name" value="PROKAR_LIPOPROTEIN"/>
    <property type="match status" value="1"/>
</dbReference>
<dbReference type="AlphaFoldDB" id="A0A127FEA3"/>
<dbReference type="PROSITE" id="PS50112">
    <property type="entry name" value="PAS"/>
    <property type="match status" value="1"/>
</dbReference>
<feature type="transmembrane region" description="Helical" evidence="4">
    <location>
        <begin position="179"/>
        <end position="199"/>
    </location>
</feature>
<dbReference type="GO" id="GO:0071111">
    <property type="term" value="F:cyclic-guanylate-specific phosphodiesterase activity"/>
    <property type="evidence" value="ECO:0007669"/>
    <property type="project" value="UniProtKB-EC"/>
</dbReference>
<dbReference type="GO" id="GO:0016020">
    <property type="term" value="C:membrane"/>
    <property type="evidence" value="ECO:0007669"/>
    <property type="project" value="InterPro"/>
</dbReference>
<keyword evidence="4" id="KW-0812">Transmembrane</keyword>
<dbReference type="SUPFAM" id="SSF141868">
    <property type="entry name" value="EAL domain-like"/>
    <property type="match status" value="1"/>
</dbReference>
<dbReference type="PROSITE" id="PS50885">
    <property type="entry name" value="HAMP"/>
    <property type="match status" value="1"/>
</dbReference>
<dbReference type="InterPro" id="IPR000014">
    <property type="entry name" value="PAS"/>
</dbReference>
<feature type="transmembrane region" description="Helical" evidence="4">
    <location>
        <begin position="14"/>
        <end position="32"/>
    </location>
</feature>
<feature type="domain" description="HAMP" evidence="8">
    <location>
        <begin position="200"/>
        <end position="252"/>
    </location>
</feature>
<dbReference type="NCBIfam" id="TIGR00254">
    <property type="entry name" value="GGDEF"/>
    <property type="match status" value="1"/>
</dbReference>
<dbReference type="InterPro" id="IPR035965">
    <property type="entry name" value="PAS-like_dom_sf"/>
</dbReference>
<dbReference type="FunFam" id="3.20.20.450:FF:000001">
    <property type="entry name" value="Cyclic di-GMP phosphodiesterase yahA"/>
    <property type="match status" value="1"/>
</dbReference>
<dbReference type="InterPro" id="IPR043128">
    <property type="entry name" value="Rev_trsase/Diguanyl_cyclase"/>
</dbReference>
<dbReference type="InterPro" id="IPR000160">
    <property type="entry name" value="GGDEF_dom"/>
</dbReference>
<dbReference type="SUPFAM" id="SSF158472">
    <property type="entry name" value="HAMP domain-like"/>
    <property type="match status" value="1"/>
</dbReference>
<evidence type="ECO:0000259" key="5">
    <source>
        <dbReference type="PROSITE" id="PS50112"/>
    </source>
</evidence>
<dbReference type="PATRIC" id="fig|465721.4.peg.2992"/>
<dbReference type="InterPro" id="IPR029787">
    <property type="entry name" value="Nucleotide_cyclase"/>
</dbReference>
<dbReference type="PROSITE" id="PS50887">
    <property type="entry name" value="GGDEF"/>
    <property type="match status" value="1"/>
</dbReference>
<dbReference type="EC" id="3.1.4.52" evidence="1"/>
<dbReference type="CDD" id="cd06225">
    <property type="entry name" value="HAMP"/>
    <property type="match status" value="1"/>
</dbReference>
<reference evidence="10 11" key="1">
    <citation type="submission" date="2015-06" db="EMBL/GenBank/DDBJ databases">
        <title>A Comprehensive Approach to Explore the Metabolic and Phylogenetic Diversity of Bacterial Steroid Degradation in the Environment: Testosterone as an Example.</title>
        <authorList>
            <person name="Yang F.-C."/>
            <person name="Chen Y.-L."/>
            <person name="Yu C.-P."/>
            <person name="Tang S.-L."/>
            <person name="Wang P.-H."/>
            <person name="Ismail W."/>
            <person name="Wang C.-H."/>
            <person name="Yang C.-Y."/>
            <person name="Chiang Y.-R."/>
        </authorList>
    </citation>
    <scope>NUCLEOTIDE SEQUENCE [LARGE SCALE GENOMIC DNA]</scope>
    <source>
        <strain evidence="10 11">DSM 18526</strain>
    </source>
</reference>
<keyword evidence="4" id="KW-1133">Transmembrane helix</keyword>
<dbReference type="SUPFAM" id="SSF55785">
    <property type="entry name" value="PYP-like sensor domain (PAS domain)"/>
    <property type="match status" value="1"/>
</dbReference>
<keyword evidence="3" id="KW-0175">Coiled coil</keyword>
<dbReference type="STRING" id="465721.ACG33_13995"/>
<dbReference type="EMBL" id="CP011971">
    <property type="protein sequence ID" value="AMN48189.1"/>
    <property type="molecule type" value="Genomic_DNA"/>
</dbReference>
<evidence type="ECO:0000259" key="7">
    <source>
        <dbReference type="PROSITE" id="PS50883"/>
    </source>
</evidence>
<dbReference type="CDD" id="cd00130">
    <property type="entry name" value="PAS"/>
    <property type="match status" value="1"/>
</dbReference>
<dbReference type="CDD" id="cd01949">
    <property type="entry name" value="GGDEF"/>
    <property type="match status" value="1"/>
</dbReference>
<dbReference type="InterPro" id="IPR000700">
    <property type="entry name" value="PAS-assoc_C"/>
</dbReference>
<keyword evidence="11" id="KW-1185">Reference proteome</keyword>
<organism evidence="10 11">
    <name type="scientific">Steroidobacter denitrificans</name>
    <dbReference type="NCBI Taxonomy" id="465721"/>
    <lineage>
        <taxon>Bacteria</taxon>
        <taxon>Pseudomonadati</taxon>
        <taxon>Pseudomonadota</taxon>
        <taxon>Gammaproteobacteria</taxon>
        <taxon>Steroidobacterales</taxon>
        <taxon>Steroidobacteraceae</taxon>
        <taxon>Steroidobacter</taxon>
    </lineage>
</organism>
<dbReference type="InterPro" id="IPR003660">
    <property type="entry name" value="HAMP_dom"/>
</dbReference>
<proteinExistence type="predicted"/>
<dbReference type="SMART" id="SM00267">
    <property type="entry name" value="GGDEF"/>
    <property type="match status" value="1"/>
</dbReference>
<dbReference type="SUPFAM" id="SSF55073">
    <property type="entry name" value="Nucleotide cyclase"/>
    <property type="match status" value="1"/>
</dbReference>
<dbReference type="NCBIfam" id="TIGR00229">
    <property type="entry name" value="sensory_box"/>
    <property type="match status" value="1"/>
</dbReference>
<dbReference type="KEGG" id="sdf:ACG33_13995"/>
<evidence type="ECO:0000313" key="11">
    <source>
        <dbReference type="Proteomes" id="UP000070250"/>
    </source>
</evidence>
<dbReference type="PROSITE" id="PS50883">
    <property type="entry name" value="EAL"/>
    <property type="match status" value="1"/>
</dbReference>
<feature type="domain" description="EAL" evidence="7">
    <location>
        <begin position="550"/>
        <end position="804"/>
    </location>
</feature>
<gene>
    <name evidence="10" type="ORF">ACG33_13995</name>
</gene>
<feature type="domain" description="GGDEF" evidence="9">
    <location>
        <begin position="404"/>
        <end position="541"/>
    </location>
</feature>
<dbReference type="SMART" id="SM00091">
    <property type="entry name" value="PAS"/>
    <property type="match status" value="1"/>
</dbReference>
<keyword evidence="4" id="KW-0472">Membrane</keyword>
<dbReference type="Pfam" id="PF00990">
    <property type="entry name" value="GGDEF"/>
    <property type="match status" value="1"/>
</dbReference>
<dbReference type="CDD" id="cd01948">
    <property type="entry name" value="EAL"/>
    <property type="match status" value="1"/>
</dbReference>
<dbReference type="InterPro" id="IPR035919">
    <property type="entry name" value="EAL_sf"/>
</dbReference>
<dbReference type="Gene3D" id="3.30.70.270">
    <property type="match status" value="1"/>
</dbReference>
<evidence type="ECO:0000256" key="1">
    <source>
        <dbReference type="ARBA" id="ARBA00012282"/>
    </source>
</evidence>
<dbReference type="Pfam" id="PF13426">
    <property type="entry name" value="PAS_9"/>
    <property type="match status" value="1"/>
</dbReference>
<dbReference type="InterPro" id="IPR001633">
    <property type="entry name" value="EAL_dom"/>
</dbReference>
<feature type="domain" description="PAC" evidence="6">
    <location>
        <begin position="320"/>
        <end position="372"/>
    </location>
</feature>
<evidence type="ECO:0000259" key="9">
    <source>
        <dbReference type="PROSITE" id="PS50887"/>
    </source>
</evidence>
<accession>A0A127FEA3</accession>
<feature type="coiled-coil region" evidence="3">
    <location>
        <begin position="226"/>
        <end position="253"/>
    </location>
</feature>
<protein>
    <recommendedName>
        <fullName evidence="1">cyclic-guanylate-specific phosphodiesterase</fullName>
        <ecNumber evidence="1">3.1.4.52</ecNumber>
    </recommendedName>
</protein>
<evidence type="ECO:0000256" key="4">
    <source>
        <dbReference type="SAM" id="Phobius"/>
    </source>
</evidence>
<evidence type="ECO:0000259" key="6">
    <source>
        <dbReference type="PROSITE" id="PS50113"/>
    </source>
</evidence>
<dbReference type="SMART" id="SM00052">
    <property type="entry name" value="EAL"/>
    <property type="match status" value="1"/>
</dbReference>
<evidence type="ECO:0000259" key="8">
    <source>
        <dbReference type="PROSITE" id="PS50885"/>
    </source>
</evidence>
<name>A0A127FEA3_STEDE</name>